<keyword evidence="1" id="KW-1133">Transmembrane helix</keyword>
<sequence>MPAQTATASLLRELDAMLPAQARLTVVVPGRLHGLDGARLALGREVQWIVSDPASDQEAGRAATPPHGPSLAVRYPAGREETVRYLAATVAAWQLHAPGTAIADIAREEALPAASNDVLAWLHPGALPEAVQAWVAGGRTLIIEPDAAREAGGDAALALWRSPDGDVLALARRSGAGRIVELTRPLTPEALPQLLDPGFPQALLQVLEPGAMPAAAPASAHAPLHSPQAGSGAGFGADRSPLLPWLALAIAAVFLVERLLASRASRWAR</sequence>
<dbReference type="AlphaFoldDB" id="A0A5C8KQX6"/>
<dbReference type="Proteomes" id="UP000321248">
    <property type="component" value="Unassembled WGS sequence"/>
</dbReference>
<gene>
    <name evidence="2" type="ORF">FU658_09685</name>
</gene>
<evidence type="ECO:0000256" key="1">
    <source>
        <dbReference type="SAM" id="Phobius"/>
    </source>
</evidence>
<protein>
    <submittedName>
        <fullName evidence="2">Uncharacterized protein</fullName>
    </submittedName>
</protein>
<dbReference type="EMBL" id="VRTS01000006">
    <property type="protein sequence ID" value="TXK62106.1"/>
    <property type="molecule type" value="Genomic_DNA"/>
</dbReference>
<accession>A0A5C8KQX6</accession>
<keyword evidence="3" id="KW-1185">Reference proteome</keyword>
<name>A0A5C8KQX6_9GAMM</name>
<evidence type="ECO:0000313" key="3">
    <source>
        <dbReference type="Proteomes" id="UP000321248"/>
    </source>
</evidence>
<feature type="transmembrane region" description="Helical" evidence="1">
    <location>
        <begin position="242"/>
        <end position="261"/>
    </location>
</feature>
<evidence type="ECO:0000313" key="2">
    <source>
        <dbReference type="EMBL" id="TXK62106.1"/>
    </source>
</evidence>
<dbReference type="OrthoDB" id="7390489at2"/>
<organism evidence="2 3">
    <name type="scientific">Alkalisalibacterium limincola</name>
    <dbReference type="NCBI Taxonomy" id="2699169"/>
    <lineage>
        <taxon>Bacteria</taxon>
        <taxon>Pseudomonadati</taxon>
        <taxon>Pseudomonadota</taxon>
        <taxon>Gammaproteobacteria</taxon>
        <taxon>Lysobacterales</taxon>
        <taxon>Lysobacteraceae</taxon>
        <taxon>Alkalisalibacterium</taxon>
    </lineage>
</organism>
<keyword evidence="1" id="KW-0472">Membrane</keyword>
<comment type="caution">
    <text evidence="2">The sequence shown here is derived from an EMBL/GenBank/DDBJ whole genome shotgun (WGS) entry which is preliminary data.</text>
</comment>
<proteinExistence type="predicted"/>
<keyword evidence="1" id="KW-0812">Transmembrane</keyword>
<reference evidence="2 3" key="1">
    <citation type="submission" date="2019-08" db="EMBL/GenBank/DDBJ databases">
        <authorList>
            <person name="Karlyshev A.V."/>
        </authorList>
    </citation>
    <scope>NUCLEOTIDE SEQUENCE [LARGE SCALE GENOMIC DNA]</scope>
    <source>
        <strain evidence="2 3">Alg18-2.2</strain>
    </source>
</reference>